<dbReference type="Gene3D" id="1.10.10.60">
    <property type="entry name" value="Homeodomain-like"/>
    <property type="match status" value="1"/>
</dbReference>
<keyword evidence="3" id="KW-0804">Transcription</keyword>
<dbReference type="STRING" id="1150469.RSPPHO_00990"/>
<keyword evidence="1" id="KW-0805">Transcription regulation</keyword>
<gene>
    <name evidence="6" type="ORF">RSPPHO_00990</name>
</gene>
<evidence type="ECO:0000313" key="7">
    <source>
        <dbReference type="Proteomes" id="UP000033220"/>
    </source>
</evidence>
<name>H6SRT7_PARPM</name>
<feature type="domain" description="HTH tetR-type" evidence="5">
    <location>
        <begin position="1"/>
        <end position="61"/>
    </location>
</feature>
<evidence type="ECO:0000256" key="2">
    <source>
        <dbReference type="ARBA" id="ARBA00023125"/>
    </source>
</evidence>
<dbReference type="AlphaFoldDB" id="H6SRT7"/>
<dbReference type="InterPro" id="IPR001647">
    <property type="entry name" value="HTH_TetR"/>
</dbReference>
<dbReference type="InterPro" id="IPR009057">
    <property type="entry name" value="Homeodomain-like_sf"/>
</dbReference>
<feature type="DNA-binding region" description="H-T-H motif" evidence="4">
    <location>
        <begin position="24"/>
        <end position="43"/>
    </location>
</feature>
<evidence type="ECO:0000256" key="3">
    <source>
        <dbReference type="ARBA" id="ARBA00023163"/>
    </source>
</evidence>
<proteinExistence type="predicted"/>
<keyword evidence="2 4" id="KW-0238">DNA-binding</keyword>
<dbReference type="KEGG" id="rpm:RSPPHO_00990"/>
<reference evidence="6 7" key="1">
    <citation type="submission" date="2012-02" db="EMBL/GenBank/DDBJ databases">
        <title>Shotgun genome sequence of Phaeospirillum photometricum DSM 122.</title>
        <authorList>
            <person name="Duquesne K."/>
            <person name="Sturgis J."/>
        </authorList>
    </citation>
    <scope>NUCLEOTIDE SEQUENCE [LARGE SCALE GENOMIC DNA]</scope>
    <source>
        <strain evidence="7">DSM122</strain>
    </source>
</reference>
<evidence type="ECO:0000313" key="6">
    <source>
        <dbReference type="EMBL" id="CCG07616.1"/>
    </source>
</evidence>
<dbReference type="HOGENOM" id="CLU_069356_16_1_5"/>
<evidence type="ECO:0000259" key="5">
    <source>
        <dbReference type="PROSITE" id="PS50977"/>
    </source>
</evidence>
<dbReference type="EMBL" id="HE663493">
    <property type="protein sequence ID" value="CCG07616.1"/>
    <property type="molecule type" value="Genomic_DNA"/>
</dbReference>
<dbReference type="PROSITE" id="PS01081">
    <property type="entry name" value="HTH_TETR_1"/>
    <property type="match status" value="1"/>
</dbReference>
<dbReference type="eggNOG" id="COG1309">
    <property type="taxonomic scope" value="Bacteria"/>
</dbReference>
<dbReference type="Gene3D" id="1.10.357.10">
    <property type="entry name" value="Tetracycline Repressor, domain 2"/>
    <property type="match status" value="1"/>
</dbReference>
<organism evidence="6 7">
    <name type="scientific">Pararhodospirillum photometricum DSM 122</name>
    <dbReference type="NCBI Taxonomy" id="1150469"/>
    <lineage>
        <taxon>Bacteria</taxon>
        <taxon>Pseudomonadati</taxon>
        <taxon>Pseudomonadota</taxon>
        <taxon>Alphaproteobacteria</taxon>
        <taxon>Rhodospirillales</taxon>
        <taxon>Rhodospirillaceae</taxon>
        <taxon>Pararhodospirillum</taxon>
    </lineage>
</organism>
<dbReference type="Pfam" id="PF00440">
    <property type="entry name" value="TetR_N"/>
    <property type="match status" value="1"/>
</dbReference>
<dbReference type="PANTHER" id="PTHR30055:SF234">
    <property type="entry name" value="HTH-TYPE TRANSCRIPTIONAL REGULATOR BETI"/>
    <property type="match status" value="1"/>
</dbReference>
<protein>
    <submittedName>
        <fullName evidence="6">Transcriptional regulator, TetR family</fullName>
    </submittedName>
</protein>
<dbReference type="SUPFAM" id="SSF46689">
    <property type="entry name" value="Homeodomain-like"/>
    <property type="match status" value="1"/>
</dbReference>
<dbReference type="Proteomes" id="UP000033220">
    <property type="component" value="Chromosome DSM 122"/>
</dbReference>
<dbReference type="InterPro" id="IPR050109">
    <property type="entry name" value="HTH-type_TetR-like_transc_reg"/>
</dbReference>
<evidence type="ECO:0000256" key="1">
    <source>
        <dbReference type="ARBA" id="ARBA00023015"/>
    </source>
</evidence>
<keyword evidence="7" id="KW-1185">Reference proteome</keyword>
<dbReference type="PATRIC" id="fig|1150469.3.peg.1129"/>
<sequence>MTTKERLIEAATREFADRGYHGATIQAIVYRAGANQAAVNYHFGNKAKLYEMVMRQAMARLIRFRDNPLADWLGAPDPLEALVRDLLSENLLPDGERALLHRLLAWEQLASSGIPGVQPVVMMDPHFRAVTALLAREVGCPADDPQVLVDAVWVIGQCNAFGRHNPLRSHLRPAPGNEERFFEETVALLVPRIRAGFALTRDPPRLAIPAE</sequence>
<dbReference type="GO" id="GO:0003700">
    <property type="term" value="F:DNA-binding transcription factor activity"/>
    <property type="evidence" value="ECO:0007669"/>
    <property type="project" value="TreeGrafter"/>
</dbReference>
<dbReference type="RefSeq" id="WP_014414256.1">
    <property type="nucleotide sequence ID" value="NC_017059.1"/>
</dbReference>
<dbReference type="PROSITE" id="PS50977">
    <property type="entry name" value="HTH_TETR_2"/>
    <property type="match status" value="1"/>
</dbReference>
<dbReference type="PANTHER" id="PTHR30055">
    <property type="entry name" value="HTH-TYPE TRANSCRIPTIONAL REGULATOR RUTR"/>
    <property type="match status" value="1"/>
</dbReference>
<dbReference type="GO" id="GO:0000976">
    <property type="term" value="F:transcription cis-regulatory region binding"/>
    <property type="evidence" value="ECO:0007669"/>
    <property type="project" value="TreeGrafter"/>
</dbReference>
<dbReference type="InterPro" id="IPR023772">
    <property type="entry name" value="DNA-bd_HTH_TetR-type_CS"/>
</dbReference>
<accession>H6SRT7</accession>
<dbReference type="PRINTS" id="PR00455">
    <property type="entry name" value="HTHTETR"/>
</dbReference>
<evidence type="ECO:0000256" key="4">
    <source>
        <dbReference type="PROSITE-ProRule" id="PRU00335"/>
    </source>
</evidence>
<dbReference type="OrthoDB" id="2356263at2"/>